<gene>
    <name evidence="2" type="ORF">GSTENG00006791001</name>
</gene>
<dbReference type="EMBL" id="CAAE01009235">
    <property type="protein sequence ID" value="CAF91846.1"/>
    <property type="molecule type" value="Genomic_DNA"/>
</dbReference>
<dbReference type="AlphaFoldDB" id="Q4T5I6"/>
<feature type="non-terminal residue" evidence="2">
    <location>
        <position position="1"/>
    </location>
</feature>
<feature type="region of interest" description="Disordered" evidence="1">
    <location>
        <begin position="1"/>
        <end position="33"/>
    </location>
</feature>
<name>Q4T5I6_TETNG</name>
<proteinExistence type="predicted"/>
<dbReference type="KEGG" id="tng:GSTEN00006791G001"/>
<feature type="non-terminal residue" evidence="2">
    <location>
        <position position="33"/>
    </location>
</feature>
<protein>
    <submittedName>
        <fullName evidence="2">(spotted green pufferfish) hypothetical protein</fullName>
    </submittedName>
</protein>
<feature type="compositionally biased region" description="Low complexity" evidence="1">
    <location>
        <begin position="18"/>
        <end position="33"/>
    </location>
</feature>
<evidence type="ECO:0000313" key="2">
    <source>
        <dbReference type="EMBL" id="CAF91846.1"/>
    </source>
</evidence>
<organism evidence="2">
    <name type="scientific">Tetraodon nigroviridis</name>
    <name type="common">Spotted green pufferfish</name>
    <name type="synonym">Chelonodon nigroviridis</name>
    <dbReference type="NCBI Taxonomy" id="99883"/>
    <lineage>
        <taxon>Eukaryota</taxon>
        <taxon>Metazoa</taxon>
        <taxon>Chordata</taxon>
        <taxon>Craniata</taxon>
        <taxon>Vertebrata</taxon>
        <taxon>Euteleostomi</taxon>
        <taxon>Actinopterygii</taxon>
        <taxon>Neopterygii</taxon>
        <taxon>Teleostei</taxon>
        <taxon>Neoteleostei</taxon>
        <taxon>Acanthomorphata</taxon>
        <taxon>Eupercaria</taxon>
        <taxon>Tetraodontiformes</taxon>
        <taxon>Tetradontoidea</taxon>
        <taxon>Tetraodontidae</taxon>
        <taxon>Tetraodon</taxon>
    </lineage>
</organism>
<sequence length="33" mass="3813">KYVVDNSKPRTDLEYDPLSNFSSNLSSYSSSRR</sequence>
<comment type="caution">
    <text evidence="2">The sequence shown here is derived from an EMBL/GenBank/DDBJ whole genome shotgun (WGS) entry which is preliminary data.</text>
</comment>
<accession>Q4T5I6</accession>
<evidence type="ECO:0000256" key="1">
    <source>
        <dbReference type="SAM" id="MobiDB-lite"/>
    </source>
</evidence>
<reference evidence="2" key="2">
    <citation type="submission" date="2004-02" db="EMBL/GenBank/DDBJ databases">
        <authorList>
            <consortium name="Genoscope"/>
            <consortium name="Whitehead Institute Centre for Genome Research"/>
        </authorList>
    </citation>
    <scope>NUCLEOTIDE SEQUENCE</scope>
</reference>
<reference evidence="2" key="1">
    <citation type="journal article" date="2004" name="Nature">
        <title>Genome duplication in the teleost fish Tetraodon nigroviridis reveals the early vertebrate proto-karyotype.</title>
        <authorList>
            <person name="Jaillon O."/>
            <person name="Aury J.-M."/>
            <person name="Brunet F."/>
            <person name="Petit J.-L."/>
            <person name="Stange-Thomann N."/>
            <person name="Mauceli E."/>
            <person name="Bouneau L."/>
            <person name="Fischer C."/>
            <person name="Ozouf-Costaz C."/>
            <person name="Bernot A."/>
            <person name="Nicaud S."/>
            <person name="Jaffe D."/>
            <person name="Fisher S."/>
            <person name="Lutfalla G."/>
            <person name="Dossat C."/>
            <person name="Segurens B."/>
            <person name="Dasilva C."/>
            <person name="Salanoubat M."/>
            <person name="Levy M."/>
            <person name="Boudet N."/>
            <person name="Castellano S."/>
            <person name="Anthouard V."/>
            <person name="Jubin C."/>
            <person name="Castelli V."/>
            <person name="Katinka M."/>
            <person name="Vacherie B."/>
            <person name="Biemont C."/>
            <person name="Skalli Z."/>
            <person name="Cattolico L."/>
            <person name="Poulain J."/>
            <person name="De Berardinis V."/>
            <person name="Cruaud C."/>
            <person name="Duprat S."/>
            <person name="Brottier P."/>
            <person name="Coutanceau J.-P."/>
            <person name="Gouzy J."/>
            <person name="Parra G."/>
            <person name="Lardier G."/>
            <person name="Chapple C."/>
            <person name="McKernan K.J."/>
            <person name="McEwan P."/>
            <person name="Bosak S."/>
            <person name="Kellis M."/>
            <person name="Volff J.-N."/>
            <person name="Guigo R."/>
            <person name="Zody M.C."/>
            <person name="Mesirov J."/>
            <person name="Lindblad-Toh K."/>
            <person name="Birren B."/>
            <person name="Nusbaum C."/>
            <person name="Kahn D."/>
            <person name="Robinson-Rechavi M."/>
            <person name="Laudet V."/>
            <person name="Schachter V."/>
            <person name="Quetier F."/>
            <person name="Saurin W."/>
            <person name="Scarpelli C."/>
            <person name="Wincker P."/>
            <person name="Lander E.S."/>
            <person name="Weissenbach J."/>
            <person name="Roest Crollius H."/>
        </authorList>
    </citation>
    <scope>NUCLEOTIDE SEQUENCE [LARGE SCALE GENOMIC DNA]</scope>
</reference>